<dbReference type="KEGG" id="pacs:FAZ98_31350"/>
<dbReference type="Proteomes" id="UP000433577">
    <property type="component" value="Chromosome 4"/>
</dbReference>
<dbReference type="EMBL" id="CP046916">
    <property type="protein sequence ID" value="QGZ66878.1"/>
    <property type="molecule type" value="Genomic_DNA"/>
</dbReference>
<dbReference type="EMBL" id="CP046916">
    <property type="protein sequence ID" value="QGZ66882.1"/>
    <property type="molecule type" value="Genomic_DNA"/>
</dbReference>
<evidence type="ECO:0000313" key="1">
    <source>
        <dbReference type="EMBL" id="QGZ66878.1"/>
    </source>
</evidence>
<protein>
    <submittedName>
        <fullName evidence="2">Uncharacterized protein</fullName>
    </submittedName>
</protein>
<name>A0A7Z2GS30_9BURK</name>
<organism evidence="2 3">
    <name type="scientific">Paraburkholderia acidisoli</name>
    <dbReference type="NCBI Taxonomy" id="2571748"/>
    <lineage>
        <taxon>Bacteria</taxon>
        <taxon>Pseudomonadati</taxon>
        <taxon>Pseudomonadota</taxon>
        <taxon>Betaproteobacteria</taxon>
        <taxon>Burkholderiales</taxon>
        <taxon>Burkholderiaceae</taxon>
        <taxon>Paraburkholderia</taxon>
    </lineage>
</organism>
<dbReference type="KEGG" id="pacs:FAZ98_31835"/>
<reference evidence="2 3" key="1">
    <citation type="submission" date="2019-12" db="EMBL/GenBank/DDBJ databases">
        <title>Paraburkholderia acidiphila 7Q-K02 sp. nov and Paraburkholderia acidisoli DHF22 sp. nov., two strains isolated from forest soil.</title>
        <authorList>
            <person name="Gao Z."/>
            <person name="Qiu L."/>
        </authorList>
    </citation>
    <scope>NUCLEOTIDE SEQUENCE [LARGE SCALE GENOMIC DNA]</scope>
    <source>
        <strain evidence="2 3">DHF22</strain>
    </source>
</reference>
<gene>
    <name evidence="1" type="ORF">FAZ98_31350</name>
    <name evidence="2" type="ORF">FAZ98_31835</name>
</gene>
<keyword evidence="3" id="KW-1185">Reference proteome</keyword>
<dbReference type="AlphaFoldDB" id="A0A7Z2GS30"/>
<evidence type="ECO:0000313" key="3">
    <source>
        <dbReference type="Proteomes" id="UP000433577"/>
    </source>
</evidence>
<sequence length="108" mass="12562">MNIFRCLDFIRDNAPEYAQAKAQRVYLENFRKSKKALLMRSAELKGHKTAAMQEREAYADPEYIEVLEALQTATAEEERLRWLITAAEAKIEAWRTIEATKRAEARTL</sequence>
<evidence type="ECO:0000313" key="2">
    <source>
        <dbReference type="EMBL" id="QGZ66882.1"/>
    </source>
</evidence>
<accession>A0A7Z2GS30</accession>
<proteinExistence type="predicted"/>
<dbReference type="OrthoDB" id="8818943at2"/>